<dbReference type="Gene3D" id="3.30.420.140">
    <property type="entry name" value="YqgF/RNase H-like domain"/>
    <property type="match status" value="1"/>
</dbReference>
<organism evidence="6">
    <name type="scientific">mine drainage metagenome</name>
    <dbReference type="NCBI Taxonomy" id="410659"/>
    <lineage>
        <taxon>unclassified sequences</taxon>
        <taxon>metagenomes</taxon>
        <taxon>ecological metagenomes</taxon>
    </lineage>
</organism>
<evidence type="ECO:0000256" key="2">
    <source>
        <dbReference type="ARBA" id="ARBA00022517"/>
    </source>
</evidence>
<evidence type="ECO:0000256" key="1">
    <source>
        <dbReference type="ARBA" id="ARBA00022490"/>
    </source>
</evidence>
<accession>E6PC27</accession>
<dbReference type="InterPro" id="IPR006641">
    <property type="entry name" value="YqgF/RNaseH-like_dom"/>
</dbReference>
<dbReference type="EC" id="3.1.-.-" evidence="6"/>
<evidence type="ECO:0000256" key="3">
    <source>
        <dbReference type="ARBA" id="ARBA00022722"/>
    </source>
</evidence>
<dbReference type="SMART" id="SM00732">
    <property type="entry name" value="YqgFc"/>
    <property type="match status" value="1"/>
</dbReference>
<dbReference type="PANTHER" id="PTHR33317">
    <property type="entry name" value="POLYNUCLEOTIDYL TRANSFERASE, RIBONUCLEASE H-LIKE SUPERFAMILY PROTEIN"/>
    <property type="match status" value="1"/>
</dbReference>
<dbReference type="PANTHER" id="PTHR33317:SF4">
    <property type="entry name" value="POLYNUCLEOTIDYL TRANSFERASE, RIBONUCLEASE H-LIKE SUPERFAMILY PROTEIN"/>
    <property type="match status" value="1"/>
</dbReference>
<sequence>MSALALDVGSKRIGVALGDPSETFAFPLPTIERTNLRADIARIRALVEEHGVRDLVVGDPLALDGTRKLAAEKIDAFVAQLQSAIPVAIHRIDERMTSAQANKALLAADLSRERRKRSVDAFAAVLILESYQARRRRERERSS</sequence>
<dbReference type="InterPro" id="IPR005227">
    <property type="entry name" value="YqgF"/>
</dbReference>
<reference evidence="6" key="1">
    <citation type="submission" date="2009-10" db="EMBL/GenBank/DDBJ databases">
        <title>Diversity of trophic interactions inside an arsenic-rich microbial ecosystem.</title>
        <authorList>
            <person name="Bertin P.N."/>
            <person name="Heinrich-Salmeron A."/>
            <person name="Pelletier E."/>
            <person name="Goulhen-Chollet F."/>
            <person name="Arsene-Ploetze F."/>
            <person name="Gallien S."/>
            <person name="Calteau A."/>
            <person name="Vallenet D."/>
            <person name="Casiot C."/>
            <person name="Chane-Woon-Ming B."/>
            <person name="Giloteaux L."/>
            <person name="Barakat M."/>
            <person name="Bonnefoy V."/>
            <person name="Bruneel O."/>
            <person name="Chandler M."/>
            <person name="Cleiss J."/>
            <person name="Duran R."/>
            <person name="Elbaz-Poulichet F."/>
            <person name="Fonknechten N."/>
            <person name="Lauga B."/>
            <person name="Mornico D."/>
            <person name="Ortet P."/>
            <person name="Schaeffer C."/>
            <person name="Siguier P."/>
            <person name="Alexander Thil Smith A."/>
            <person name="Van Dorsselaer A."/>
            <person name="Weissenbach J."/>
            <person name="Medigue C."/>
            <person name="Le Paslier D."/>
        </authorList>
    </citation>
    <scope>NUCLEOTIDE SEQUENCE</scope>
</reference>
<comment type="caution">
    <text evidence="6">The sequence shown here is derived from an EMBL/GenBank/DDBJ whole genome shotgun (WGS) entry which is preliminary data.</text>
</comment>
<dbReference type="CDD" id="cd16964">
    <property type="entry name" value="YqgF"/>
    <property type="match status" value="1"/>
</dbReference>
<keyword evidence="3" id="KW-0540">Nuclease</keyword>
<protein>
    <submittedName>
        <fullName evidence="6">Putative Holliday junction resolvase</fullName>
        <ecNumber evidence="6">3.1.-.-</ecNumber>
    </submittedName>
</protein>
<dbReference type="GO" id="GO:0000967">
    <property type="term" value="P:rRNA 5'-end processing"/>
    <property type="evidence" value="ECO:0007669"/>
    <property type="project" value="TreeGrafter"/>
</dbReference>
<evidence type="ECO:0000313" key="6">
    <source>
        <dbReference type="EMBL" id="CBH74010.1"/>
    </source>
</evidence>
<dbReference type="InterPro" id="IPR012337">
    <property type="entry name" value="RNaseH-like_sf"/>
</dbReference>
<dbReference type="Pfam" id="PF03652">
    <property type="entry name" value="RuvX"/>
    <property type="match status" value="1"/>
</dbReference>
<dbReference type="GO" id="GO:0004518">
    <property type="term" value="F:nuclease activity"/>
    <property type="evidence" value="ECO:0007669"/>
    <property type="project" value="UniProtKB-KW"/>
</dbReference>
<evidence type="ECO:0000259" key="5">
    <source>
        <dbReference type="SMART" id="SM00732"/>
    </source>
</evidence>
<keyword evidence="2" id="KW-0690">Ribosome biogenesis</keyword>
<feature type="domain" description="YqgF/RNase H-like" evidence="5">
    <location>
        <begin position="1"/>
        <end position="101"/>
    </location>
</feature>
<name>E6PC27_9ZZZZ</name>
<dbReference type="EMBL" id="CABL01000001">
    <property type="protein sequence ID" value="CBH74010.1"/>
    <property type="molecule type" value="Genomic_DNA"/>
</dbReference>
<evidence type="ECO:0000256" key="4">
    <source>
        <dbReference type="ARBA" id="ARBA00022801"/>
    </source>
</evidence>
<proteinExistence type="inferred from homology"/>
<keyword evidence="4 6" id="KW-0378">Hydrolase</keyword>
<dbReference type="SUPFAM" id="SSF53098">
    <property type="entry name" value="Ribonuclease H-like"/>
    <property type="match status" value="1"/>
</dbReference>
<dbReference type="InterPro" id="IPR037027">
    <property type="entry name" value="YqgF/RNaseH-like_dom_sf"/>
</dbReference>
<keyword evidence="1" id="KW-0963">Cytoplasm</keyword>
<dbReference type="AlphaFoldDB" id="E6PC27"/>
<gene>
    <name evidence="6" type="primary">yrrK</name>
    <name evidence="6" type="ORF">CARN1_1897</name>
</gene>
<dbReference type="NCBIfam" id="TIGR00250">
    <property type="entry name" value="RNAse_H_YqgF"/>
    <property type="match status" value="1"/>
</dbReference>
<dbReference type="HAMAP" id="MF_00651">
    <property type="entry name" value="Nuclease_YqgF"/>
    <property type="match status" value="1"/>
</dbReference>
<dbReference type="GO" id="GO:0016787">
    <property type="term" value="F:hydrolase activity"/>
    <property type="evidence" value="ECO:0007669"/>
    <property type="project" value="UniProtKB-KW"/>
</dbReference>
<dbReference type="GO" id="GO:0005829">
    <property type="term" value="C:cytosol"/>
    <property type="evidence" value="ECO:0007669"/>
    <property type="project" value="TreeGrafter"/>
</dbReference>